<name>A0A0A2XM81_9PAST</name>
<dbReference type="PIRSF" id="PIRSF028162">
    <property type="entry name" value="BcbE_prd"/>
    <property type="match status" value="1"/>
</dbReference>
<dbReference type="RefSeq" id="WP_084598484.1">
    <property type="nucleotide sequence ID" value="NZ_JPXY01000016.1"/>
</dbReference>
<protein>
    <submittedName>
        <fullName evidence="1">Capsular biosynthesis protein</fullName>
    </submittedName>
</protein>
<reference evidence="1 2" key="1">
    <citation type="submission" date="2014-08" db="EMBL/GenBank/DDBJ databases">
        <title>Chaperone-usher fimbriae in a diverse selection of Gallibacterium genomes.</title>
        <authorList>
            <person name="Kudirkiene E."/>
            <person name="Bager R.J."/>
            <person name="Johnson T.J."/>
            <person name="Bojesen A.M."/>
        </authorList>
    </citation>
    <scope>NUCLEOTIDE SEQUENCE [LARGE SCALE GENOMIC DNA]</scope>
    <source>
        <strain evidence="1 2">CCM5976</strain>
    </source>
</reference>
<dbReference type="Gene3D" id="3.90.550.10">
    <property type="entry name" value="Spore Coat Polysaccharide Biosynthesis Protein SpsA, Chain A"/>
    <property type="match status" value="1"/>
</dbReference>
<keyword evidence="2" id="KW-1185">Reference proteome</keyword>
<dbReference type="SUPFAM" id="SSF53448">
    <property type="entry name" value="Nucleotide-diphospho-sugar transferases"/>
    <property type="match status" value="1"/>
</dbReference>
<sequence length="238" mass="28190">MFIIPLAGLSSRFFKEGYTKPKYQLDLKGETVFSWSVKSFEKYFDTDKFVFIFRDFYDTKNFIEEEIKKLKITNYELICLLDETLGQADTVYQGLCKMNNDCDEEIYIFNIDSKIINFIKPSWTDDCDGYLEVFRGDGEHWSFAESQKNSNLVSRTAEKERISDLCSDGLYFFKNISLFKNLFLKARENNLVSNNEYYVAPLYNILIQEKGIVRYDLKEKRNILFCGTPYEYKKLLEE</sequence>
<accession>A0A0A2XM81</accession>
<comment type="caution">
    <text evidence="1">The sequence shown here is derived from an EMBL/GenBank/DDBJ whole genome shotgun (WGS) entry which is preliminary data.</text>
</comment>
<dbReference type="InterPro" id="IPR016873">
    <property type="entry name" value="Caps_polysacc_synth_BcbE_prd"/>
</dbReference>
<proteinExistence type="predicted"/>
<evidence type="ECO:0000313" key="1">
    <source>
        <dbReference type="EMBL" id="KGQ33308.1"/>
    </source>
</evidence>
<dbReference type="EMBL" id="JPXY01000016">
    <property type="protein sequence ID" value="KGQ33308.1"/>
    <property type="molecule type" value="Genomic_DNA"/>
</dbReference>
<dbReference type="CDD" id="cd04183">
    <property type="entry name" value="GT2_BcE_like"/>
    <property type="match status" value="1"/>
</dbReference>
<dbReference type="InterPro" id="IPR029044">
    <property type="entry name" value="Nucleotide-diphossugar_trans"/>
</dbReference>
<dbReference type="Proteomes" id="UP000030418">
    <property type="component" value="Unassembled WGS sequence"/>
</dbReference>
<evidence type="ECO:0000313" key="2">
    <source>
        <dbReference type="Proteomes" id="UP000030418"/>
    </source>
</evidence>
<dbReference type="AlphaFoldDB" id="A0A0A2XM81"/>
<gene>
    <name evidence="1" type="ORF">P375_03700</name>
</gene>
<organism evidence="1 2">
    <name type="scientific">Gallibacterium genomosp. 2</name>
    <dbReference type="NCBI Taxonomy" id="155517"/>
    <lineage>
        <taxon>Bacteria</taxon>
        <taxon>Pseudomonadati</taxon>
        <taxon>Pseudomonadota</taxon>
        <taxon>Gammaproteobacteria</taxon>
        <taxon>Pasteurellales</taxon>
        <taxon>Pasteurellaceae</taxon>
        <taxon>Gallibacterium</taxon>
    </lineage>
</organism>